<protein>
    <recommendedName>
        <fullName evidence="3">Holliday junction resolvase</fullName>
    </recommendedName>
</protein>
<proteinExistence type="predicted"/>
<evidence type="ECO:0000313" key="1">
    <source>
        <dbReference type="EMBL" id="GIJ51299.1"/>
    </source>
</evidence>
<dbReference type="Proteomes" id="UP000619260">
    <property type="component" value="Unassembled WGS sequence"/>
</dbReference>
<evidence type="ECO:0000313" key="2">
    <source>
        <dbReference type="Proteomes" id="UP000619260"/>
    </source>
</evidence>
<dbReference type="AlphaFoldDB" id="A0A8J3YTA9"/>
<organism evidence="1 2">
    <name type="scientific">Virgisporangium aliadipatigenens</name>
    <dbReference type="NCBI Taxonomy" id="741659"/>
    <lineage>
        <taxon>Bacteria</taxon>
        <taxon>Bacillati</taxon>
        <taxon>Actinomycetota</taxon>
        <taxon>Actinomycetes</taxon>
        <taxon>Micromonosporales</taxon>
        <taxon>Micromonosporaceae</taxon>
        <taxon>Virgisporangium</taxon>
    </lineage>
</organism>
<keyword evidence="2" id="KW-1185">Reference proteome</keyword>
<evidence type="ECO:0008006" key="3">
    <source>
        <dbReference type="Google" id="ProtNLM"/>
    </source>
</evidence>
<dbReference type="EMBL" id="BOPF01000046">
    <property type="protein sequence ID" value="GIJ51299.1"/>
    <property type="molecule type" value="Genomic_DNA"/>
</dbReference>
<gene>
    <name evidence="1" type="ORF">Val02_81850</name>
</gene>
<comment type="caution">
    <text evidence="1">The sequence shown here is derived from an EMBL/GenBank/DDBJ whole genome shotgun (WGS) entry which is preliminary data.</text>
</comment>
<accession>A0A8J3YTA9</accession>
<name>A0A8J3YTA9_9ACTN</name>
<sequence>MSASKQKGTRWETAIVEFLRDNGVPHAERRTLNGAKDRGDIAGIPGVAIEAKSANRVELAAWADETERERTNDGADIGVLWVKRRGKASPGAGYAILSGTQLLTLLRAAGYIAAPEQQA</sequence>
<reference evidence="1" key="1">
    <citation type="submission" date="2021-01" db="EMBL/GenBank/DDBJ databases">
        <title>Whole genome shotgun sequence of Virgisporangium aliadipatigenens NBRC 105644.</title>
        <authorList>
            <person name="Komaki H."/>
            <person name="Tamura T."/>
        </authorList>
    </citation>
    <scope>NUCLEOTIDE SEQUENCE</scope>
    <source>
        <strain evidence="1">NBRC 105644</strain>
    </source>
</reference>